<keyword evidence="2" id="KW-1133">Transmembrane helix</keyword>
<proteinExistence type="predicted"/>
<sequence>METTLFPAATLPACITACGPLYDVNGACVPPVAPTAEASVYDSCFCNDPKLAPFKTGTAGVCDSACTANPADLASIQGWFTDFCNNVGGGEGNGNTGPTSSATSRPQENGGGGGTWLDNHYQWVIFLVIMVVAIIGIWVGACVWRRRYIRKKDRVYALNSNLAHATESGRVVPNEGSSAGSVHVPGPGMFDPAPISSAGIYGEKSEKKKKWAFGGRT</sequence>
<dbReference type="EMBL" id="JAUEPN010000001">
    <property type="protein sequence ID" value="KAK3300746.1"/>
    <property type="molecule type" value="Genomic_DNA"/>
</dbReference>
<reference evidence="3" key="2">
    <citation type="submission" date="2023-06" db="EMBL/GenBank/DDBJ databases">
        <authorList>
            <consortium name="Lawrence Berkeley National Laboratory"/>
            <person name="Haridas S."/>
            <person name="Hensen N."/>
            <person name="Bonometti L."/>
            <person name="Westerberg I."/>
            <person name="Brannstrom I.O."/>
            <person name="Guillou S."/>
            <person name="Cros-Aarteil S."/>
            <person name="Calhoun S."/>
            <person name="Kuo A."/>
            <person name="Mondo S."/>
            <person name="Pangilinan J."/>
            <person name="Riley R."/>
            <person name="Labutti K."/>
            <person name="Andreopoulos B."/>
            <person name="Lipzen A."/>
            <person name="Chen C."/>
            <person name="Yanf M."/>
            <person name="Daum C."/>
            <person name="Ng V."/>
            <person name="Clum A."/>
            <person name="Steindorff A."/>
            <person name="Ohm R."/>
            <person name="Martin F."/>
            <person name="Silar P."/>
            <person name="Natvig D."/>
            <person name="Lalanne C."/>
            <person name="Gautier V."/>
            <person name="Ament-Velasquez S.L."/>
            <person name="Kruys A."/>
            <person name="Hutchinson M.I."/>
            <person name="Powell A.J."/>
            <person name="Barry K."/>
            <person name="Miller A.N."/>
            <person name="Grigoriev I.V."/>
            <person name="Debuchy R."/>
            <person name="Gladieux P."/>
            <person name="Thoren M.H."/>
            <person name="Johannesson H."/>
        </authorList>
    </citation>
    <scope>NUCLEOTIDE SEQUENCE</scope>
    <source>
        <strain evidence="3">CBS 168.71</strain>
    </source>
</reference>
<organism evidence="3 4">
    <name type="scientific">Chaetomium fimeti</name>
    <dbReference type="NCBI Taxonomy" id="1854472"/>
    <lineage>
        <taxon>Eukaryota</taxon>
        <taxon>Fungi</taxon>
        <taxon>Dikarya</taxon>
        <taxon>Ascomycota</taxon>
        <taxon>Pezizomycotina</taxon>
        <taxon>Sordariomycetes</taxon>
        <taxon>Sordariomycetidae</taxon>
        <taxon>Sordariales</taxon>
        <taxon>Chaetomiaceae</taxon>
        <taxon>Chaetomium</taxon>
    </lineage>
</organism>
<reference evidence="3" key="1">
    <citation type="journal article" date="2023" name="Mol. Phylogenet. Evol.">
        <title>Genome-scale phylogeny and comparative genomics of the fungal order Sordariales.</title>
        <authorList>
            <person name="Hensen N."/>
            <person name="Bonometti L."/>
            <person name="Westerberg I."/>
            <person name="Brannstrom I.O."/>
            <person name="Guillou S."/>
            <person name="Cros-Aarteil S."/>
            <person name="Calhoun S."/>
            <person name="Haridas S."/>
            <person name="Kuo A."/>
            <person name="Mondo S."/>
            <person name="Pangilinan J."/>
            <person name="Riley R."/>
            <person name="LaButti K."/>
            <person name="Andreopoulos B."/>
            <person name="Lipzen A."/>
            <person name="Chen C."/>
            <person name="Yan M."/>
            <person name="Daum C."/>
            <person name="Ng V."/>
            <person name="Clum A."/>
            <person name="Steindorff A."/>
            <person name="Ohm R.A."/>
            <person name="Martin F."/>
            <person name="Silar P."/>
            <person name="Natvig D.O."/>
            <person name="Lalanne C."/>
            <person name="Gautier V."/>
            <person name="Ament-Velasquez S.L."/>
            <person name="Kruys A."/>
            <person name="Hutchinson M.I."/>
            <person name="Powell A.J."/>
            <person name="Barry K."/>
            <person name="Miller A.N."/>
            <person name="Grigoriev I.V."/>
            <person name="Debuchy R."/>
            <person name="Gladieux P."/>
            <person name="Hiltunen Thoren M."/>
            <person name="Johannesson H."/>
        </authorList>
    </citation>
    <scope>NUCLEOTIDE SEQUENCE</scope>
    <source>
        <strain evidence="3">CBS 168.71</strain>
    </source>
</reference>
<protein>
    <recommendedName>
        <fullName evidence="5">Integral membrane protein</fullName>
    </recommendedName>
</protein>
<keyword evidence="4" id="KW-1185">Reference proteome</keyword>
<accession>A0AAE0HQK8</accession>
<evidence type="ECO:0000313" key="4">
    <source>
        <dbReference type="Proteomes" id="UP001278766"/>
    </source>
</evidence>
<dbReference type="RefSeq" id="XP_062664260.1">
    <property type="nucleotide sequence ID" value="XM_062799599.1"/>
</dbReference>
<keyword evidence="2" id="KW-0812">Transmembrane</keyword>
<name>A0AAE0HQK8_9PEZI</name>
<evidence type="ECO:0000256" key="2">
    <source>
        <dbReference type="SAM" id="Phobius"/>
    </source>
</evidence>
<dbReference type="GeneID" id="87836547"/>
<evidence type="ECO:0000256" key="1">
    <source>
        <dbReference type="SAM" id="MobiDB-lite"/>
    </source>
</evidence>
<comment type="caution">
    <text evidence="3">The sequence shown here is derived from an EMBL/GenBank/DDBJ whole genome shotgun (WGS) entry which is preliminary data.</text>
</comment>
<gene>
    <name evidence="3" type="ORF">B0H64DRAFT_22313</name>
</gene>
<feature type="transmembrane region" description="Helical" evidence="2">
    <location>
        <begin position="123"/>
        <end position="144"/>
    </location>
</feature>
<dbReference type="AlphaFoldDB" id="A0AAE0HQK8"/>
<dbReference type="Proteomes" id="UP001278766">
    <property type="component" value="Unassembled WGS sequence"/>
</dbReference>
<evidence type="ECO:0000313" key="3">
    <source>
        <dbReference type="EMBL" id="KAK3300746.1"/>
    </source>
</evidence>
<evidence type="ECO:0008006" key="5">
    <source>
        <dbReference type="Google" id="ProtNLM"/>
    </source>
</evidence>
<feature type="compositionally biased region" description="Polar residues" evidence="1">
    <location>
        <begin position="98"/>
        <end position="107"/>
    </location>
</feature>
<feature type="region of interest" description="Disordered" evidence="1">
    <location>
        <begin position="91"/>
        <end position="111"/>
    </location>
</feature>
<keyword evidence="2" id="KW-0472">Membrane</keyword>